<dbReference type="EMBL" id="JAATJS010000002">
    <property type="protein sequence ID" value="NIX76519.1"/>
    <property type="molecule type" value="Genomic_DNA"/>
</dbReference>
<evidence type="ECO:0000313" key="2">
    <source>
        <dbReference type="EMBL" id="NIX76519.1"/>
    </source>
</evidence>
<dbReference type="Gene3D" id="3.40.50.10610">
    <property type="entry name" value="ABC-type transport auxiliary lipoprotein component"/>
    <property type="match status" value="1"/>
</dbReference>
<name>A0ABX0VBJ2_9HYPH</name>
<evidence type="ECO:0000259" key="1">
    <source>
        <dbReference type="Pfam" id="PF03886"/>
    </source>
</evidence>
<dbReference type="Pfam" id="PF03886">
    <property type="entry name" value="ABC_trans_aux"/>
    <property type="match status" value="1"/>
</dbReference>
<sequence>MSGTPVLRPFLRRVRPSRRLAHAVLVAGLAGACSSPTPAPTTFDLSAPAARVRGNTGVQILVVEPAALQVLSNQQIIVKDAYGTISFLGGGQWSDNLPRLVQTRLINTFENSSQIRNVSRPSSGATADAQLISELRSFELASATGEAVVEISAKLVSEPSGRIVNGRIFRARVPAGAAEAGYAARALDEALSIVMIDIVRWVSGTSIPRRDEVSQTTATPPV</sequence>
<reference evidence="2 3" key="1">
    <citation type="submission" date="2020-03" db="EMBL/GenBank/DDBJ databases">
        <title>The genome sequence of Microvirga sp. c23x22.</title>
        <authorList>
            <person name="Zhang X."/>
        </authorList>
    </citation>
    <scope>NUCLEOTIDE SEQUENCE [LARGE SCALE GENOMIC DNA]</scope>
    <source>
        <strain evidence="3">c23x22</strain>
    </source>
</reference>
<dbReference type="Proteomes" id="UP000707352">
    <property type="component" value="Unassembled WGS sequence"/>
</dbReference>
<dbReference type="InterPro" id="IPR005586">
    <property type="entry name" value="ABC_trans_aux"/>
</dbReference>
<dbReference type="SUPFAM" id="SSF159594">
    <property type="entry name" value="XCC0632-like"/>
    <property type="match status" value="1"/>
</dbReference>
<organism evidence="2 3">
    <name type="scientific">Microvirga terricola</name>
    <dbReference type="NCBI Taxonomy" id="2719797"/>
    <lineage>
        <taxon>Bacteria</taxon>
        <taxon>Pseudomonadati</taxon>
        <taxon>Pseudomonadota</taxon>
        <taxon>Alphaproteobacteria</taxon>
        <taxon>Hyphomicrobiales</taxon>
        <taxon>Methylobacteriaceae</taxon>
        <taxon>Microvirga</taxon>
    </lineage>
</organism>
<gene>
    <name evidence="2" type="ORF">HB375_07795</name>
</gene>
<proteinExistence type="predicted"/>
<comment type="caution">
    <text evidence="2">The sequence shown here is derived from an EMBL/GenBank/DDBJ whole genome shotgun (WGS) entry which is preliminary data.</text>
</comment>
<feature type="domain" description="ABC-type transport auxiliary lipoprotein component" evidence="1">
    <location>
        <begin position="46"/>
        <end position="195"/>
    </location>
</feature>
<evidence type="ECO:0000313" key="3">
    <source>
        <dbReference type="Proteomes" id="UP000707352"/>
    </source>
</evidence>
<protein>
    <submittedName>
        <fullName evidence="2">ABC transporter</fullName>
    </submittedName>
</protein>
<keyword evidence="3" id="KW-1185">Reference proteome</keyword>
<accession>A0ABX0VBJ2</accession>